<keyword evidence="5 10" id="KW-0552">Olfaction</keyword>
<feature type="transmembrane region" description="Helical" evidence="10">
    <location>
        <begin position="189"/>
        <end position="213"/>
    </location>
</feature>
<keyword evidence="12" id="KW-1185">Reference proteome</keyword>
<evidence type="ECO:0000256" key="7">
    <source>
        <dbReference type="ARBA" id="ARBA00023136"/>
    </source>
</evidence>
<evidence type="ECO:0000256" key="9">
    <source>
        <dbReference type="ARBA" id="ARBA00023224"/>
    </source>
</evidence>
<dbReference type="PANTHER" id="PTHR21137:SF43">
    <property type="entry name" value="ODORANT RECEPTOR 47A-RELATED"/>
    <property type="match status" value="1"/>
</dbReference>
<name>A0A1I8P7A3_STOCA</name>
<proteinExistence type="inferred from homology"/>
<dbReference type="GO" id="GO:0005549">
    <property type="term" value="F:odorant binding"/>
    <property type="evidence" value="ECO:0007669"/>
    <property type="project" value="InterPro"/>
</dbReference>
<evidence type="ECO:0000256" key="1">
    <source>
        <dbReference type="ARBA" id="ARBA00004651"/>
    </source>
</evidence>
<dbReference type="EnsemblMetazoa" id="SCAU005471-RA">
    <property type="protein sequence ID" value="SCAU005471-PA"/>
    <property type="gene ID" value="SCAU005471"/>
</dbReference>
<dbReference type="OrthoDB" id="10248551at2759"/>
<dbReference type="AlphaFoldDB" id="A0A1I8P7A3"/>
<evidence type="ECO:0000256" key="8">
    <source>
        <dbReference type="ARBA" id="ARBA00023170"/>
    </source>
</evidence>
<evidence type="ECO:0000256" key="5">
    <source>
        <dbReference type="ARBA" id="ARBA00022725"/>
    </source>
</evidence>
<evidence type="ECO:0000313" key="11">
    <source>
        <dbReference type="EnsemblMetazoa" id="SCAU005471-PA"/>
    </source>
</evidence>
<evidence type="ECO:0000256" key="10">
    <source>
        <dbReference type="RuleBase" id="RU351113"/>
    </source>
</evidence>
<dbReference type="STRING" id="35570.A0A1I8P7A3"/>
<dbReference type="Pfam" id="PF02949">
    <property type="entry name" value="7tm_6"/>
    <property type="match status" value="1"/>
</dbReference>
<feature type="transmembrane region" description="Helical" evidence="10">
    <location>
        <begin position="371"/>
        <end position="389"/>
    </location>
</feature>
<keyword evidence="2" id="KW-1003">Cell membrane</keyword>
<dbReference type="InterPro" id="IPR004117">
    <property type="entry name" value="7tm6_olfct_rcpt"/>
</dbReference>
<dbReference type="Proteomes" id="UP000095300">
    <property type="component" value="Unassembled WGS sequence"/>
</dbReference>
<keyword evidence="7 10" id="KW-0472">Membrane</keyword>
<keyword evidence="9 10" id="KW-0807">Transducer</keyword>
<dbReference type="GO" id="GO:0005886">
    <property type="term" value="C:plasma membrane"/>
    <property type="evidence" value="ECO:0007669"/>
    <property type="project" value="UniProtKB-SubCell"/>
</dbReference>
<feature type="transmembrane region" description="Helical" evidence="10">
    <location>
        <begin position="47"/>
        <end position="68"/>
    </location>
</feature>
<reference evidence="11" key="1">
    <citation type="submission" date="2020-05" db="UniProtKB">
        <authorList>
            <consortium name="EnsemblMetazoa"/>
        </authorList>
    </citation>
    <scope>IDENTIFICATION</scope>
    <source>
        <strain evidence="11">USDA</strain>
    </source>
</reference>
<dbReference type="GO" id="GO:0004984">
    <property type="term" value="F:olfactory receptor activity"/>
    <property type="evidence" value="ECO:0007669"/>
    <property type="project" value="InterPro"/>
</dbReference>
<evidence type="ECO:0000313" key="12">
    <source>
        <dbReference type="Proteomes" id="UP000095300"/>
    </source>
</evidence>
<gene>
    <name evidence="11" type="primary">106087474</name>
</gene>
<keyword evidence="3 10" id="KW-0716">Sensory transduction</keyword>
<feature type="transmembrane region" description="Helical" evidence="10">
    <location>
        <begin position="281"/>
        <end position="299"/>
    </location>
</feature>
<comment type="similarity">
    <text evidence="10">Belongs to the insect chemoreceptor superfamily. Heteromeric odorant receptor channel (TC 1.A.69) family.</text>
</comment>
<feature type="transmembrane region" description="Helical" evidence="10">
    <location>
        <begin position="305"/>
        <end position="326"/>
    </location>
</feature>
<evidence type="ECO:0000256" key="6">
    <source>
        <dbReference type="ARBA" id="ARBA00022989"/>
    </source>
</evidence>
<dbReference type="GO" id="GO:0007165">
    <property type="term" value="P:signal transduction"/>
    <property type="evidence" value="ECO:0007669"/>
    <property type="project" value="UniProtKB-KW"/>
</dbReference>
<dbReference type="VEuPathDB" id="VectorBase:SCAU005471"/>
<feature type="transmembrane region" description="Helical" evidence="10">
    <location>
        <begin position="139"/>
        <end position="164"/>
    </location>
</feature>
<evidence type="ECO:0000256" key="3">
    <source>
        <dbReference type="ARBA" id="ARBA00022606"/>
    </source>
</evidence>
<sequence length="407" mass="46926">MFRLPSPAVDALPAQKTYEQFFFVQKYAFATVGIDPTSLKRTICRPLFLALPLVAIMTVLGPAFLYAGTCAVDLNEVAKILTPILQCILAIVKITLFVAQRKEIVQLVRKVWYWNLEANIEELKILSEENRYDQRITGFYYCSVIVSGTMATLLPFIIAGFFAWKGQSFWLSLHPPFKGVYLMDIHETYIGFIFAFVWDVLAIYCAVNASLAIDSLFSWFMRNIVALYRILELRFRMTAKSNALNEYTEEQFKKAIGECVKYHVRVINLTESFNEVYKNIVFFKFLISCVQIAFIVFQFPNTKEMATHMMNVSFMISLSTQLMLYCHGGQKIKDMSTSINSTIYECFQWSDISVNSKKLLLLPMIRSQKPCYFTGIFFVADLNLFVWVFKSAGSFLTMMLSMYQEDD</sequence>
<evidence type="ECO:0000256" key="4">
    <source>
        <dbReference type="ARBA" id="ARBA00022692"/>
    </source>
</evidence>
<keyword evidence="4 10" id="KW-0812">Transmembrane</keyword>
<keyword evidence="6 10" id="KW-1133">Transmembrane helix</keyword>
<feature type="transmembrane region" description="Helical" evidence="10">
    <location>
        <begin position="80"/>
        <end position="99"/>
    </location>
</feature>
<dbReference type="PANTHER" id="PTHR21137">
    <property type="entry name" value="ODORANT RECEPTOR"/>
    <property type="match status" value="1"/>
</dbReference>
<keyword evidence="8 10" id="KW-0675">Receptor</keyword>
<evidence type="ECO:0000256" key="2">
    <source>
        <dbReference type="ARBA" id="ARBA00022475"/>
    </source>
</evidence>
<protein>
    <recommendedName>
        <fullName evidence="10">Odorant receptor</fullName>
    </recommendedName>
</protein>
<comment type="subcellular location">
    <subcellularLocation>
        <location evidence="1 10">Cell membrane</location>
        <topology evidence="1 10">Multi-pass membrane protein</topology>
    </subcellularLocation>
</comment>
<organism evidence="11 12">
    <name type="scientific">Stomoxys calcitrans</name>
    <name type="common">Stable fly</name>
    <name type="synonym">Conops calcitrans</name>
    <dbReference type="NCBI Taxonomy" id="35570"/>
    <lineage>
        <taxon>Eukaryota</taxon>
        <taxon>Metazoa</taxon>
        <taxon>Ecdysozoa</taxon>
        <taxon>Arthropoda</taxon>
        <taxon>Hexapoda</taxon>
        <taxon>Insecta</taxon>
        <taxon>Pterygota</taxon>
        <taxon>Neoptera</taxon>
        <taxon>Endopterygota</taxon>
        <taxon>Diptera</taxon>
        <taxon>Brachycera</taxon>
        <taxon>Muscomorpha</taxon>
        <taxon>Muscoidea</taxon>
        <taxon>Muscidae</taxon>
        <taxon>Stomoxys</taxon>
    </lineage>
</organism>
<accession>A0A1I8P7A3</accession>